<reference evidence="1" key="1">
    <citation type="submission" date="2014-11" db="EMBL/GenBank/DDBJ databases">
        <authorList>
            <person name="Amaro Gonzalez C."/>
        </authorList>
    </citation>
    <scope>NUCLEOTIDE SEQUENCE</scope>
</reference>
<name>A0A0E9SWJ1_ANGAN</name>
<reference evidence="1" key="2">
    <citation type="journal article" date="2015" name="Fish Shellfish Immunol.">
        <title>Early steps in the European eel (Anguilla anguilla)-Vibrio vulnificus interaction in the gills: Role of the RtxA13 toxin.</title>
        <authorList>
            <person name="Callol A."/>
            <person name="Pajuelo D."/>
            <person name="Ebbesson L."/>
            <person name="Teles M."/>
            <person name="MacKenzie S."/>
            <person name="Amaro C."/>
        </authorList>
    </citation>
    <scope>NUCLEOTIDE SEQUENCE</scope>
</reference>
<proteinExistence type="predicted"/>
<dbReference type="EMBL" id="GBXM01063552">
    <property type="protein sequence ID" value="JAH45025.1"/>
    <property type="molecule type" value="Transcribed_RNA"/>
</dbReference>
<dbReference type="AlphaFoldDB" id="A0A0E9SWJ1"/>
<sequence>MSSALEIPPCSCTIGLFGAAVCTYNKCGRVCAKHT</sequence>
<protein>
    <submittedName>
        <fullName evidence="1">Uncharacterized protein</fullName>
    </submittedName>
</protein>
<accession>A0A0E9SWJ1</accession>
<evidence type="ECO:0000313" key="1">
    <source>
        <dbReference type="EMBL" id="JAH45025.1"/>
    </source>
</evidence>
<organism evidence="1">
    <name type="scientific">Anguilla anguilla</name>
    <name type="common">European freshwater eel</name>
    <name type="synonym">Muraena anguilla</name>
    <dbReference type="NCBI Taxonomy" id="7936"/>
    <lineage>
        <taxon>Eukaryota</taxon>
        <taxon>Metazoa</taxon>
        <taxon>Chordata</taxon>
        <taxon>Craniata</taxon>
        <taxon>Vertebrata</taxon>
        <taxon>Euteleostomi</taxon>
        <taxon>Actinopterygii</taxon>
        <taxon>Neopterygii</taxon>
        <taxon>Teleostei</taxon>
        <taxon>Anguilliformes</taxon>
        <taxon>Anguillidae</taxon>
        <taxon>Anguilla</taxon>
    </lineage>
</organism>